<sequence>MSRIRYAAQWYPLEPQESVLEGLLRQGVSVPHACKAGVCQSCLVRAVSGAVPAQAQVGLKETLKARNYFLACSCRPEPGSELELSGGAEELQVPARLESLELLSEEVLRVRLRPEAPFDYRAGQYLTLLRGDGLARSYSLASLPGEEALELHVRLLPGGAMSGWLGTQARPGDTVRIQGPVGECFYVPGQPEQPLLLAGTGTGLAPLYGVVRDALAEGHTGPIWLFHGARERSGLYLIEALRELAARHPNLHYRPSVLEGRLGEGIAVGELDTLIRAECPKPAGWRAFLCGNPERVISLRKKLFLAGLSLKAIHADAFLPSARPPEGLGATARASDASR</sequence>
<keyword evidence="4" id="KW-1185">Reference proteome</keyword>
<evidence type="ECO:0000259" key="2">
    <source>
        <dbReference type="PROSITE" id="PS51384"/>
    </source>
</evidence>
<dbReference type="SUPFAM" id="SSF54292">
    <property type="entry name" value="2Fe-2S ferredoxin-like"/>
    <property type="match status" value="1"/>
</dbReference>
<dbReference type="Proteomes" id="UP000028725">
    <property type="component" value="Unassembled WGS sequence"/>
</dbReference>
<dbReference type="InterPro" id="IPR001041">
    <property type="entry name" value="2Fe-2S_ferredoxin-type"/>
</dbReference>
<dbReference type="CDD" id="cd00207">
    <property type="entry name" value="fer2"/>
    <property type="match status" value="1"/>
</dbReference>
<protein>
    <submittedName>
        <fullName evidence="3">2-polyprenylphenol hydroxylase</fullName>
    </submittedName>
</protein>
<dbReference type="RefSeq" id="WP_044197451.1">
    <property type="nucleotide sequence ID" value="NZ_JMCB01000022.1"/>
</dbReference>
<dbReference type="InterPro" id="IPR012675">
    <property type="entry name" value="Beta-grasp_dom_sf"/>
</dbReference>
<dbReference type="InterPro" id="IPR017938">
    <property type="entry name" value="Riboflavin_synthase-like_b-brl"/>
</dbReference>
<dbReference type="PROSITE" id="PS51085">
    <property type="entry name" value="2FE2S_FER_2"/>
    <property type="match status" value="1"/>
</dbReference>
<gene>
    <name evidence="3" type="ORF">DB31_4036</name>
</gene>
<dbReference type="InterPro" id="IPR017927">
    <property type="entry name" value="FAD-bd_FR_type"/>
</dbReference>
<evidence type="ECO:0000313" key="3">
    <source>
        <dbReference type="EMBL" id="KFE62326.1"/>
    </source>
</evidence>
<dbReference type="CDD" id="cd06194">
    <property type="entry name" value="FNR_N-term_Iron_sulfur_binding"/>
    <property type="match status" value="1"/>
</dbReference>
<evidence type="ECO:0000313" key="4">
    <source>
        <dbReference type="Proteomes" id="UP000028725"/>
    </source>
</evidence>
<evidence type="ECO:0000259" key="1">
    <source>
        <dbReference type="PROSITE" id="PS51085"/>
    </source>
</evidence>
<accession>A0A085W3R3</accession>
<reference evidence="3 4" key="1">
    <citation type="submission" date="2014-04" db="EMBL/GenBank/DDBJ databases">
        <title>Genome assembly of Hyalangium minutum DSM 14724.</title>
        <authorList>
            <person name="Sharma G."/>
            <person name="Subramanian S."/>
        </authorList>
    </citation>
    <scope>NUCLEOTIDE SEQUENCE [LARGE SCALE GENOMIC DNA]</scope>
    <source>
        <strain evidence="3 4">DSM 14724</strain>
    </source>
</reference>
<dbReference type="GO" id="GO:0016491">
    <property type="term" value="F:oxidoreductase activity"/>
    <property type="evidence" value="ECO:0007669"/>
    <property type="project" value="InterPro"/>
</dbReference>
<dbReference type="SUPFAM" id="SSF63380">
    <property type="entry name" value="Riboflavin synthase domain-like"/>
    <property type="match status" value="1"/>
</dbReference>
<dbReference type="InterPro" id="IPR001433">
    <property type="entry name" value="OxRdtase_FAD/NAD-bd"/>
</dbReference>
<dbReference type="InterPro" id="IPR050415">
    <property type="entry name" value="MRET"/>
</dbReference>
<proteinExistence type="predicted"/>
<feature type="domain" description="FAD-binding FR-type" evidence="2">
    <location>
        <begin position="90"/>
        <end position="187"/>
    </location>
</feature>
<dbReference type="InterPro" id="IPR001709">
    <property type="entry name" value="Flavoprot_Pyr_Nucl_cyt_Rdtase"/>
</dbReference>
<dbReference type="PRINTS" id="PR00371">
    <property type="entry name" value="FPNCR"/>
</dbReference>
<dbReference type="Gene3D" id="3.40.50.80">
    <property type="entry name" value="Nucleotide-binding domain of ferredoxin-NADP reductase (FNR) module"/>
    <property type="match status" value="1"/>
</dbReference>
<dbReference type="Pfam" id="PF00970">
    <property type="entry name" value="FAD_binding_6"/>
    <property type="match status" value="1"/>
</dbReference>
<dbReference type="OrthoDB" id="9786134at2"/>
<dbReference type="InterPro" id="IPR039261">
    <property type="entry name" value="FNR_nucleotide-bd"/>
</dbReference>
<feature type="domain" description="2Fe-2S ferredoxin-type" evidence="1">
    <location>
        <begin position="2"/>
        <end position="88"/>
    </location>
</feature>
<dbReference type="InterPro" id="IPR036010">
    <property type="entry name" value="2Fe-2S_ferredoxin-like_sf"/>
</dbReference>
<dbReference type="InterPro" id="IPR008333">
    <property type="entry name" value="Cbr1-like_FAD-bd_dom"/>
</dbReference>
<dbReference type="Pfam" id="PF00111">
    <property type="entry name" value="Fer2"/>
    <property type="match status" value="1"/>
</dbReference>
<dbReference type="Gene3D" id="2.40.30.10">
    <property type="entry name" value="Translation factors"/>
    <property type="match status" value="1"/>
</dbReference>
<dbReference type="PANTHER" id="PTHR47354:SF5">
    <property type="entry name" value="PROTEIN RFBI"/>
    <property type="match status" value="1"/>
</dbReference>
<dbReference type="PRINTS" id="PR00410">
    <property type="entry name" value="PHEHYDRXLASE"/>
</dbReference>
<organism evidence="3 4">
    <name type="scientific">Hyalangium minutum</name>
    <dbReference type="NCBI Taxonomy" id="394096"/>
    <lineage>
        <taxon>Bacteria</taxon>
        <taxon>Pseudomonadati</taxon>
        <taxon>Myxococcota</taxon>
        <taxon>Myxococcia</taxon>
        <taxon>Myxococcales</taxon>
        <taxon>Cystobacterineae</taxon>
        <taxon>Archangiaceae</taxon>
        <taxon>Hyalangium</taxon>
    </lineage>
</organism>
<dbReference type="GO" id="GO:0051536">
    <property type="term" value="F:iron-sulfur cluster binding"/>
    <property type="evidence" value="ECO:0007669"/>
    <property type="project" value="InterPro"/>
</dbReference>
<dbReference type="Gene3D" id="3.10.20.30">
    <property type="match status" value="1"/>
</dbReference>
<name>A0A085W3R3_9BACT</name>
<dbReference type="AlphaFoldDB" id="A0A085W3R3"/>
<dbReference type="PROSITE" id="PS51384">
    <property type="entry name" value="FAD_FR"/>
    <property type="match status" value="1"/>
</dbReference>
<dbReference type="STRING" id="394096.DB31_4036"/>
<dbReference type="PATRIC" id="fig|394096.3.peg.7771"/>
<dbReference type="EMBL" id="JMCB01000022">
    <property type="protein sequence ID" value="KFE62326.1"/>
    <property type="molecule type" value="Genomic_DNA"/>
</dbReference>
<dbReference type="PANTHER" id="PTHR47354">
    <property type="entry name" value="NADH OXIDOREDUCTASE HCR"/>
    <property type="match status" value="1"/>
</dbReference>
<dbReference type="Pfam" id="PF00175">
    <property type="entry name" value="NAD_binding_1"/>
    <property type="match status" value="1"/>
</dbReference>
<dbReference type="SUPFAM" id="SSF52343">
    <property type="entry name" value="Ferredoxin reductase-like, C-terminal NADP-linked domain"/>
    <property type="match status" value="1"/>
</dbReference>
<comment type="caution">
    <text evidence="3">The sequence shown here is derived from an EMBL/GenBank/DDBJ whole genome shotgun (WGS) entry which is preliminary data.</text>
</comment>